<dbReference type="PANTHER" id="PTHR40076">
    <property type="entry name" value="MEMBRANE PROTEIN-RELATED"/>
    <property type="match status" value="1"/>
</dbReference>
<dbReference type="Pfam" id="PF06161">
    <property type="entry name" value="DUF975"/>
    <property type="match status" value="1"/>
</dbReference>
<feature type="transmembrane region" description="Helical" evidence="1">
    <location>
        <begin position="110"/>
        <end position="135"/>
    </location>
</feature>
<comment type="caution">
    <text evidence="2">The sequence shown here is derived from an EMBL/GenBank/DDBJ whole genome shotgun (WGS) entry which is preliminary data.</text>
</comment>
<dbReference type="InterPro" id="IPR010380">
    <property type="entry name" value="DUF975"/>
</dbReference>
<sequence length="259" mass="28920">MTNKEHRTRARQALENQWGRNAGITFLSILITGIIGGIFESVADFPQGSIQDNILNFLIATFLTFAFTAAMYYIALYVLRGGKAEPGMLFIAFQGKYYLPLLLINVARQVVGYLIGLLVYLPFLITAGTGFYFAMVFGNGVNNLSNSISIGDVTFAILLAVAAVLLLIVTMIFDGYFQFVVWAKLDFPQLKLGDGFRYGWRLIKGRFIQYLLLQLSFIGWYFLAMLTLGIGIFFVVPYQNVAVASLYDDARQTMGDPLI</sequence>
<dbReference type="PANTHER" id="PTHR40076:SF1">
    <property type="entry name" value="MEMBRANE PROTEIN"/>
    <property type="match status" value="1"/>
</dbReference>
<evidence type="ECO:0000256" key="1">
    <source>
        <dbReference type="SAM" id="Phobius"/>
    </source>
</evidence>
<evidence type="ECO:0008006" key="4">
    <source>
        <dbReference type="Google" id="ProtNLM"/>
    </source>
</evidence>
<dbReference type="EMBL" id="JXKH01000004">
    <property type="protein sequence ID" value="OJG18427.1"/>
    <property type="molecule type" value="Genomic_DNA"/>
</dbReference>
<accession>A0A1L8RFB6</accession>
<feature type="transmembrane region" description="Helical" evidence="1">
    <location>
        <begin position="54"/>
        <end position="79"/>
    </location>
</feature>
<keyword evidence="1" id="KW-1133">Transmembrane helix</keyword>
<feature type="transmembrane region" description="Helical" evidence="1">
    <location>
        <begin position="210"/>
        <end position="236"/>
    </location>
</feature>
<evidence type="ECO:0000313" key="2">
    <source>
        <dbReference type="EMBL" id="OJG18427.1"/>
    </source>
</evidence>
<protein>
    <recommendedName>
        <fullName evidence="4">Integral membrane protein</fullName>
    </recommendedName>
</protein>
<name>A0A1L8RFB6_9ENTE</name>
<dbReference type="AlphaFoldDB" id="A0A1L8RFB6"/>
<feature type="transmembrane region" description="Helical" evidence="1">
    <location>
        <begin position="21"/>
        <end position="42"/>
    </location>
</feature>
<keyword evidence="1" id="KW-0812">Transmembrane</keyword>
<organism evidence="2 3">
    <name type="scientific">Enterococcus canis</name>
    <dbReference type="NCBI Taxonomy" id="214095"/>
    <lineage>
        <taxon>Bacteria</taxon>
        <taxon>Bacillati</taxon>
        <taxon>Bacillota</taxon>
        <taxon>Bacilli</taxon>
        <taxon>Lactobacillales</taxon>
        <taxon>Enterococcaceae</taxon>
        <taxon>Enterococcus</taxon>
    </lineage>
</organism>
<dbReference type="STRING" id="214095.RU97_GL001824"/>
<dbReference type="Proteomes" id="UP000181884">
    <property type="component" value="Unassembled WGS sequence"/>
</dbReference>
<evidence type="ECO:0000313" key="3">
    <source>
        <dbReference type="Proteomes" id="UP000181884"/>
    </source>
</evidence>
<keyword evidence="3" id="KW-1185">Reference proteome</keyword>
<proteinExistence type="predicted"/>
<feature type="transmembrane region" description="Helical" evidence="1">
    <location>
        <begin position="155"/>
        <end position="177"/>
    </location>
</feature>
<keyword evidence="1" id="KW-0472">Membrane</keyword>
<reference evidence="2 3" key="1">
    <citation type="submission" date="2014-12" db="EMBL/GenBank/DDBJ databases">
        <title>Draft genome sequences of 29 type strains of Enterococci.</title>
        <authorList>
            <person name="Zhong Z."/>
            <person name="Sun Z."/>
            <person name="Liu W."/>
            <person name="Zhang W."/>
            <person name="Zhang H."/>
        </authorList>
    </citation>
    <scope>NUCLEOTIDE SEQUENCE [LARGE SCALE GENOMIC DNA]</scope>
    <source>
        <strain evidence="2 3">DSM 17029</strain>
    </source>
</reference>
<gene>
    <name evidence="2" type="ORF">RU97_GL001824</name>
</gene>
<dbReference type="RefSeq" id="WP_067394792.1">
    <property type="nucleotide sequence ID" value="NZ_JXKH01000004.1"/>
</dbReference>